<reference evidence="2 3" key="1">
    <citation type="journal article" date="2018" name="Sci. Rep.">
        <title>Raphidocelis subcapitata (=Pseudokirchneriella subcapitata) provides an insight into genome evolution and environmental adaptations in the Sphaeropleales.</title>
        <authorList>
            <person name="Suzuki S."/>
            <person name="Yamaguchi H."/>
            <person name="Nakajima N."/>
            <person name="Kawachi M."/>
        </authorList>
    </citation>
    <scope>NUCLEOTIDE SEQUENCE [LARGE SCALE GENOMIC DNA]</scope>
    <source>
        <strain evidence="2 3">NIES-35</strain>
    </source>
</reference>
<comment type="caution">
    <text evidence="2">The sequence shown here is derived from an EMBL/GenBank/DDBJ whole genome shotgun (WGS) entry which is preliminary data.</text>
</comment>
<feature type="compositionally biased region" description="Low complexity" evidence="1">
    <location>
        <begin position="398"/>
        <end position="410"/>
    </location>
</feature>
<feature type="compositionally biased region" description="Acidic residues" evidence="1">
    <location>
        <begin position="67"/>
        <end position="78"/>
    </location>
</feature>
<evidence type="ECO:0000313" key="2">
    <source>
        <dbReference type="EMBL" id="GBF91967.1"/>
    </source>
</evidence>
<dbReference type="Pfam" id="PF18758">
    <property type="entry name" value="KDZ"/>
    <property type="match status" value="1"/>
</dbReference>
<evidence type="ECO:0000256" key="1">
    <source>
        <dbReference type="SAM" id="MobiDB-lite"/>
    </source>
</evidence>
<protein>
    <recommendedName>
        <fullName evidence="4">CxC3 like cysteine cluster domain-containing protein</fullName>
    </recommendedName>
</protein>
<sequence length="976" mass="104706">MPPKKHSYLNREVLVTQEQTDAHHAERERKRAEKRKARPGQPAPSRPPGLRSSGAAPAQRRARPAEDDSLPDETEYVEDAGAGAGGSAAASGSTGGTQHAQIMQQRYQDFRTQQPQNVLDLQAFAAHAAAAEAQQAPSDAQRTLMQRADLAAKHQHRCAAGATARAEPGSRQVAYFSDRAPCYVRVPMLVCPCGFRQEARPLQLGCCAPTARCPQQLFDWQLLNHNCATKHGGSDAFASTLRYKWTLLEWEVGSGGPPLDPRALGAATMEFRRIKDAALRPDALGGLGDVRRGLGPLPDCPACAIFDVDVSHWQGVVEDYLPFGRHLTALAGDACVKLTHYVKAGLSLMGCKPAMRRFIGEANDNYQEAYRRSDAAARAGAVAASGSGRSGGSGARGGSSSDASGARGASGASGSGAAGAASGSGASGSGAAGAASGSGADGSSAAADEAAAASECPRLRHSCAREEVKRGSSVTDINGHVALVCTHGMPACGGIILMRSAENFSMYDELLTWFTGRWQLRDFYLDTGCIFKKHWARLNLPQPRILVGWFHAAAHVVSCFVKNSGLFAQGTGRRIGENCEQAWSQAKEWASPARFMSEVNYNDFNEDQYSMLTMGKARKFTKQLIETAKLNAKKTSAAAASMEAVIKLAEAGGISKEEILEAVRNLVDPPQPEPEDDMTVRARQMAAFVGYDLEIKALQSSSSGYFPGAAFKDVRRGSQDTARIQKLMGQRDKSLSRIAAPSPDSPQYRAGMVQHRTGRLRECIGKIEQLAGTLQYLHHERPRAGAAGAHSKQLERKKQATRASLNDTIKDLQYWAGLRDASGQPLPDPEGLLRGLPDHWTDDFIDHVIESNGDMWAGAKKLGKAAETAVLAARYHQAAAEVERGQEAQLITKAELFKAKQYYALMAQACERDVQRAESLAAQTVAGARAAAGEASGRGGSAELERASAEQTVAVLVGRLKEWYERKREETPDSMP</sequence>
<dbReference type="InterPro" id="IPR040521">
    <property type="entry name" value="KDZ"/>
</dbReference>
<dbReference type="EMBL" id="BDRX01000028">
    <property type="protein sequence ID" value="GBF91967.1"/>
    <property type="molecule type" value="Genomic_DNA"/>
</dbReference>
<proteinExistence type="predicted"/>
<organism evidence="2 3">
    <name type="scientific">Raphidocelis subcapitata</name>
    <dbReference type="NCBI Taxonomy" id="307507"/>
    <lineage>
        <taxon>Eukaryota</taxon>
        <taxon>Viridiplantae</taxon>
        <taxon>Chlorophyta</taxon>
        <taxon>core chlorophytes</taxon>
        <taxon>Chlorophyceae</taxon>
        <taxon>CS clade</taxon>
        <taxon>Sphaeropleales</taxon>
        <taxon>Selenastraceae</taxon>
        <taxon>Raphidocelis</taxon>
    </lineage>
</organism>
<dbReference type="AlphaFoldDB" id="A0A2V0P440"/>
<feature type="compositionally biased region" description="Gly residues" evidence="1">
    <location>
        <begin position="388"/>
        <end position="397"/>
    </location>
</feature>
<feature type="region of interest" description="Disordered" evidence="1">
    <location>
        <begin position="383"/>
        <end position="420"/>
    </location>
</feature>
<dbReference type="Proteomes" id="UP000247498">
    <property type="component" value="Unassembled WGS sequence"/>
</dbReference>
<accession>A0A2V0P440</accession>
<gene>
    <name evidence="2" type="ORF">Rsub_04691</name>
</gene>
<evidence type="ECO:0000313" key="3">
    <source>
        <dbReference type="Proteomes" id="UP000247498"/>
    </source>
</evidence>
<feature type="region of interest" description="Disordered" evidence="1">
    <location>
        <begin position="728"/>
        <end position="749"/>
    </location>
</feature>
<dbReference type="STRING" id="307507.A0A2V0P440"/>
<feature type="compositionally biased region" description="Basic and acidic residues" evidence="1">
    <location>
        <begin position="20"/>
        <end position="31"/>
    </location>
</feature>
<feature type="region of interest" description="Disordered" evidence="1">
    <location>
        <begin position="1"/>
        <end position="102"/>
    </location>
</feature>
<evidence type="ECO:0008006" key="4">
    <source>
        <dbReference type="Google" id="ProtNLM"/>
    </source>
</evidence>
<dbReference type="InParanoid" id="A0A2V0P440"/>
<keyword evidence="3" id="KW-1185">Reference proteome</keyword>
<name>A0A2V0P440_9CHLO</name>
<dbReference type="OrthoDB" id="544270at2759"/>